<dbReference type="Gene3D" id="3.30.1380.10">
    <property type="match status" value="1"/>
</dbReference>
<feature type="signal peptide" evidence="1">
    <location>
        <begin position="1"/>
        <end position="20"/>
    </location>
</feature>
<protein>
    <submittedName>
        <fullName evidence="3">D-alanyl-D-alanine carboxypeptidase</fullName>
        <ecNumber evidence="3">3.4.16.4</ecNumber>
    </submittedName>
</protein>
<evidence type="ECO:0000259" key="2">
    <source>
        <dbReference type="Pfam" id="PF02557"/>
    </source>
</evidence>
<dbReference type="CDD" id="cd14852">
    <property type="entry name" value="LD-carboxypeptidase"/>
    <property type="match status" value="1"/>
</dbReference>
<evidence type="ECO:0000256" key="1">
    <source>
        <dbReference type="SAM" id="SignalP"/>
    </source>
</evidence>
<dbReference type="PANTHER" id="PTHR34385:SF1">
    <property type="entry name" value="PEPTIDOGLYCAN L-ALANYL-D-GLUTAMATE ENDOPEPTIDASE CWLK"/>
    <property type="match status" value="1"/>
</dbReference>
<dbReference type="SUPFAM" id="SSF55166">
    <property type="entry name" value="Hedgehog/DD-peptidase"/>
    <property type="match status" value="1"/>
</dbReference>
<dbReference type="InterPro" id="IPR003709">
    <property type="entry name" value="VanY-like_core_dom"/>
</dbReference>
<dbReference type="AlphaFoldDB" id="A0AAJ1SX55"/>
<dbReference type="EC" id="3.4.16.4" evidence="3"/>
<dbReference type="GO" id="GO:0009002">
    <property type="term" value="F:serine-type D-Ala-D-Ala carboxypeptidase activity"/>
    <property type="evidence" value="ECO:0007669"/>
    <property type="project" value="UniProtKB-EC"/>
</dbReference>
<dbReference type="PANTHER" id="PTHR34385">
    <property type="entry name" value="D-ALANYL-D-ALANINE CARBOXYPEPTIDASE"/>
    <property type="match status" value="1"/>
</dbReference>
<keyword evidence="1" id="KW-0732">Signal</keyword>
<evidence type="ECO:0000313" key="4">
    <source>
        <dbReference type="Proteomes" id="UP001237207"/>
    </source>
</evidence>
<dbReference type="Pfam" id="PF02557">
    <property type="entry name" value="VanY"/>
    <property type="match status" value="1"/>
</dbReference>
<dbReference type="RefSeq" id="WP_307256406.1">
    <property type="nucleotide sequence ID" value="NZ_JAUSUC010000006.1"/>
</dbReference>
<gene>
    <name evidence="3" type="ORF">J2S13_000814</name>
</gene>
<feature type="domain" description="D-alanyl-D-alanine carboxypeptidase-like core" evidence="2">
    <location>
        <begin position="104"/>
        <end position="233"/>
    </location>
</feature>
<dbReference type="PROSITE" id="PS51257">
    <property type="entry name" value="PROKAR_LIPOPROTEIN"/>
    <property type="match status" value="1"/>
</dbReference>
<evidence type="ECO:0000313" key="3">
    <source>
        <dbReference type="EMBL" id="MDQ0214418.1"/>
    </source>
</evidence>
<keyword evidence="3" id="KW-0121">Carboxypeptidase</keyword>
<keyword evidence="3" id="KW-0378">Hydrolase</keyword>
<keyword evidence="3" id="KW-0645">Protease</keyword>
<dbReference type="GO" id="GO:0006508">
    <property type="term" value="P:proteolysis"/>
    <property type="evidence" value="ECO:0007669"/>
    <property type="project" value="InterPro"/>
</dbReference>
<dbReference type="Proteomes" id="UP001237207">
    <property type="component" value="Unassembled WGS sequence"/>
</dbReference>
<dbReference type="InterPro" id="IPR058193">
    <property type="entry name" value="VanY/YodJ_core_dom"/>
</dbReference>
<name>A0AAJ1SX55_9BACI</name>
<keyword evidence="4" id="KW-1185">Reference proteome</keyword>
<accession>A0AAJ1SX55</accession>
<dbReference type="EMBL" id="JAUSUC010000006">
    <property type="protein sequence ID" value="MDQ0214418.1"/>
    <property type="molecule type" value="Genomic_DNA"/>
</dbReference>
<sequence>MNKWFIASAIVFLLAGCQNADPQKTEDTVKKTVHQEKKTKTGPQLKAVFFNQIKEVNGKKIIANPENTLSLVNKHYFLPGEYTPTDLVRPNVRFSFGDQDIEKSYLRKQAAKALEEMFSNAKQQGVHLFAVSGYRSYDRQVAILNNEIARVGETKASQAVAPPGQSEHQTGLSMDISAESVKFNLTEDFENTTEGKWLAENAHQYGFILRYPKGKESLTGYKYEPWHFRYVGKQAAKEIYENKWTLEEYFNNVEKI</sequence>
<proteinExistence type="predicted"/>
<organism evidence="3 4">
    <name type="scientific">Oikeobacillus pervagus</name>
    <dbReference type="NCBI Taxonomy" id="1325931"/>
    <lineage>
        <taxon>Bacteria</taxon>
        <taxon>Bacillati</taxon>
        <taxon>Bacillota</taxon>
        <taxon>Bacilli</taxon>
        <taxon>Bacillales</taxon>
        <taxon>Bacillaceae</taxon>
        <taxon>Oikeobacillus</taxon>
    </lineage>
</organism>
<feature type="chain" id="PRO_5042539912" evidence="1">
    <location>
        <begin position="21"/>
        <end position="256"/>
    </location>
</feature>
<dbReference type="InterPro" id="IPR009045">
    <property type="entry name" value="Zn_M74/Hedgehog-like"/>
</dbReference>
<dbReference type="InterPro" id="IPR052179">
    <property type="entry name" value="DD-CPase-like"/>
</dbReference>
<comment type="caution">
    <text evidence="3">The sequence shown here is derived from an EMBL/GenBank/DDBJ whole genome shotgun (WGS) entry which is preliminary data.</text>
</comment>
<reference evidence="3" key="1">
    <citation type="submission" date="2023-07" db="EMBL/GenBank/DDBJ databases">
        <title>Genomic Encyclopedia of Type Strains, Phase IV (KMG-IV): sequencing the most valuable type-strain genomes for metagenomic binning, comparative biology and taxonomic classification.</title>
        <authorList>
            <person name="Goeker M."/>
        </authorList>
    </citation>
    <scope>NUCLEOTIDE SEQUENCE</scope>
    <source>
        <strain evidence="3">DSM 23947</strain>
    </source>
</reference>